<evidence type="ECO:0000313" key="3">
    <source>
        <dbReference type="EMBL" id="EMD83362.1"/>
    </source>
</evidence>
<dbReference type="EMBL" id="AMRV01000003">
    <property type="protein sequence ID" value="EMD83362.1"/>
    <property type="molecule type" value="Genomic_DNA"/>
</dbReference>
<dbReference type="InterPro" id="IPR019251">
    <property type="entry name" value="DUF2231_TM"/>
</dbReference>
<feature type="transmembrane region" description="Helical" evidence="1">
    <location>
        <begin position="43"/>
        <end position="65"/>
    </location>
</feature>
<protein>
    <recommendedName>
        <fullName evidence="2">DUF2231 domain-containing protein</fullName>
    </recommendedName>
</protein>
<sequence>MKFLGALHPAFVHFPIAFLLAAALAEGLLFLNPSTGLGTTVRFLTWTGAGGGVLAAFLGWFAGGFRLSDRSDLLGMHRWNGTGIAIGGLILVAQLPKGQNITASRKWFRLLLALIAGLLLWQGYMGGELAMGPDHLGLKG</sequence>
<dbReference type="AlphaFoldDB" id="M2U5S6"/>
<name>M2U5S6_9SPHN</name>
<feature type="transmembrane region" description="Helical" evidence="1">
    <location>
        <begin position="107"/>
        <end position="124"/>
    </location>
</feature>
<proteinExistence type="predicted"/>
<gene>
    <name evidence="3" type="ORF">C725_1263</name>
</gene>
<comment type="caution">
    <text evidence="3">The sequence shown here is derived from an EMBL/GenBank/DDBJ whole genome shotgun (WGS) entry which is preliminary data.</text>
</comment>
<keyword evidence="4" id="KW-1185">Reference proteome</keyword>
<accession>M2U5S6</accession>
<dbReference type="Proteomes" id="UP000011717">
    <property type="component" value="Unassembled WGS sequence"/>
</dbReference>
<organism evidence="3 4">
    <name type="scientific">Pacificimonas flava</name>
    <dbReference type="NCBI Taxonomy" id="1234595"/>
    <lineage>
        <taxon>Bacteria</taxon>
        <taxon>Pseudomonadati</taxon>
        <taxon>Pseudomonadota</taxon>
        <taxon>Alphaproteobacteria</taxon>
        <taxon>Sphingomonadales</taxon>
        <taxon>Sphingosinicellaceae</taxon>
        <taxon>Pacificimonas</taxon>
    </lineage>
</organism>
<keyword evidence="1" id="KW-1133">Transmembrane helix</keyword>
<feature type="domain" description="DUF2231" evidence="2">
    <location>
        <begin position="6"/>
        <end position="131"/>
    </location>
</feature>
<evidence type="ECO:0000259" key="2">
    <source>
        <dbReference type="Pfam" id="PF09990"/>
    </source>
</evidence>
<keyword evidence="1" id="KW-0812">Transmembrane</keyword>
<reference evidence="3 4" key="1">
    <citation type="journal article" date="2013" name="Genome Announc.">
        <title>Draft Genome Sequence of Strain JLT2015T, Belonging to the Family Sphingomonadaceae of the Alphaproteobacteria.</title>
        <authorList>
            <person name="Tang K."/>
            <person name="Liu K."/>
            <person name="Li S."/>
            <person name="Jiao N."/>
        </authorList>
    </citation>
    <scope>NUCLEOTIDE SEQUENCE [LARGE SCALE GENOMIC DNA]</scope>
    <source>
        <strain evidence="3 4">JLT2015</strain>
    </source>
</reference>
<feature type="transmembrane region" description="Helical" evidence="1">
    <location>
        <begin position="12"/>
        <end position="31"/>
    </location>
</feature>
<evidence type="ECO:0000256" key="1">
    <source>
        <dbReference type="SAM" id="Phobius"/>
    </source>
</evidence>
<feature type="transmembrane region" description="Helical" evidence="1">
    <location>
        <begin position="77"/>
        <end position="95"/>
    </location>
</feature>
<dbReference type="Pfam" id="PF09990">
    <property type="entry name" value="DUF2231"/>
    <property type="match status" value="1"/>
</dbReference>
<evidence type="ECO:0000313" key="4">
    <source>
        <dbReference type="Proteomes" id="UP000011717"/>
    </source>
</evidence>
<keyword evidence="1" id="KW-0472">Membrane</keyword>